<proteinExistence type="predicted"/>
<feature type="region of interest" description="Disordered" evidence="1">
    <location>
        <begin position="222"/>
        <end position="266"/>
    </location>
</feature>
<organism evidence="2 3">
    <name type="scientific">Bodo saltans</name>
    <name type="common">Flagellated protozoan</name>
    <dbReference type="NCBI Taxonomy" id="75058"/>
    <lineage>
        <taxon>Eukaryota</taxon>
        <taxon>Discoba</taxon>
        <taxon>Euglenozoa</taxon>
        <taxon>Kinetoplastea</taxon>
        <taxon>Metakinetoplastina</taxon>
        <taxon>Eubodonida</taxon>
        <taxon>Bodonidae</taxon>
        <taxon>Bodo</taxon>
    </lineage>
</organism>
<protein>
    <submittedName>
        <fullName evidence="2">Uncharacterized protein</fullName>
    </submittedName>
</protein>
<evidence type="ECO:0000313" key="3">
    <source>
        <dbReference type="Proteomes" id="UP000051952"/>
    </source>
</evidence>
<evidence type="ECO:0000313" key="2">
    <source>
        <dbReference type="EMBL" id="CUF36694.1"/>
    </source>
</evidence>
<accession>A0A0S4IUR1</accession>
<dbReference type="AlphaFoldDB" id="A0A0S4IUR1"/>
<gene>
    <name evidence="2" type="ORF">BSAL_61845</name>
</gene>
<keyword evidence="3" id="KW-1185">Reference proteome</keyword>
<name>A0A0S4IUR1_BODSA</name>
<dbReference type="VEuPathDB" id="TriTrypDB:BSAL_61845"/>
<dbReference type="EMBL" id="CYKH01000308">
    <property type="protein sequence ID" value="CUF36694.1"/>
    <property type="molecule type" value="Genomic_DNA"/>
</dbReference>
<feature type="compositionally biased region" description="Polar residues" evidence="1">
    <location>
        <begin position="247"/>
        <end position="266"/>
    </location>
</feature>
<dbReference type="Proteomes" id="UP000051952">
    <property type="component" value="Unassembled WGS sequence"/>
</dbReference>
<dbReference type="InterPro" id="IPR011990">
    <property type="entry name" value="TPR-like_helical_dom_sf"/>
</dbReference>
<evidence type="ECO:0000256" key="1">
    <source>
        <dbReference type="SAM" id="MobiDB-lite"/>
    </source>
</evidence>
<dbReference type="Gene3D" id="1.25.40.10">
    <property type="entry name" value="Tetratricopeptide repeat domain"/>
    <property type="match status" value="1"/>
</dbReference>
<reference evidence="3" key="1">
    <citation type="submission" date="2015-09" db="EMBL/GenBank/DDBJ databases">
        <authorList>
            <consortium name="Pathogen Informatics"/>
        </authorList>
    </citation>
    <scope>NUCLEOTIDE SEQUENCE [LARGE SCALE GENOMIC DNA]</scope>
    <source>
        <strain evidence="3">Lake Konstanz</strain>
    </source>
</reference>
<dbReference type="OrthoDB" id="10260758at2759"/>
<sequence>MEWTTKGQELLQAARRFHHSSIDFFRRQEPARAIKFLNEALRCRRQVLPDSHPQVIATLEFLLHIMSQSRTIEEQIPYLEMLLEGKKQRFGRCHLETEQTMSQLASVFERLGRKTDAEALNTDIWSIRCMSSSQRQAVDFDDAFSKLIPQQQRTTQQAKTLVPIEDPADQFRPVTRTSAFVESNEWLERIHILMKLKPAERDAQKAQWEKEDKEKKMSKVFTSDFFNGGGGEGATDSGGTLPAASADGQSLASDQQEINISQPISE</sequence>